<evidence type="ECO:0000313" key="4">
    <source>
        <dbReference type="Proteomes" id="UP000054618"/>
    </source>
</evidence>
<dbReference type="PROSITE" id="PS50005">
    <property type="entry name" value="TPR"/>
    <property type="match status" value="8"/>
</dbReference>
<evidence type="ECO:0000259" key="2">
    <source>
        <dbReference type="Pfam" id="PF08241"/>
    </source>
</evidence>
<dbReference type="GO" id="GO:0008757">
    <property type="term" value="F:S-adenosylmethionine-dependent methyltransferase activity"/>
    <property type="evidence" value="ECO:0007669"/>
    <property type="project" value="InterPro"/>
</dbReference>
<accession>A0A0W0XYT3</accession>
<dbReference type="PROSITE" id="PS50293">
    <property type="entry name" value="TPR_REGION"/>
    <property type="match status" value="1"/>
</dbReference>
<keyword evidence="1" id="KW-0802">TPR repeat</keyword>
<dbReference type="OrthoDB" id="9809392at2"/>
<feature type="repeat" description="TPR" evidence="1">
    <location>
        <begin position="173"/>
        <end position="206"/>
    </location>
</feature>
<dbReference type="PANTHER" id="PTHR12558:SF13">
    <property type="entry name" value="CELL DIVISION CYCLE PROTEIN 27 HOMOLOG"/>
    <property type="match status" value="1"/>
</dbReference>
<reference evidence="3 4" key="1">
    <citation type="submission" date="2015-11" db="EMBL/GenBank/DDBJ databases">
        <title>Genomic analysis of 38 Legionella species identifies large and diverse effector repertoires.</title>
        <authorList>
            <person name="Burstein D."/>
            <person name="Amaro F."/>
            <person name="Zusman T."/>
            <person name="Lifshitz Z."/>
            <person name="Cohen O."/>
            <person name="Gilbert J.A."/>
            <person name="Pupko T."/>
            <person name="Shuman H.A."/>
            <person name="Segal G."/>
        </authorList>
    </citation>
    <scope>NUCLEOTIDE SEQUENCE [LARGE SCALE GENOMIC DNA]</scope>
    <source>
        <strain evidence="3 4">CDC#1442-AUS-E</strain>
    </source>
</reference>
<feature type="repeat" description="TPR" evidence="1">
    <location>
        <begin position="207"/>
        <end position="240"/>
    </location>
</feature>
<dbReference type="RefSeq" id="WP_058508031.1">
    <property type="nucleotide sequence ID" value="NZ_CAAAIK010000021.1"/>
</dbReference>
<evidence type="ECO:0000313" key="3">
    <source>
        <dbReference type="EMBL" id="KTD49722.1"/>
    </source>
</evidence>
<dbReference type="Pfam" id="PF14559">
    <property type="entry name" value="TPR_19"/>
    <property type="match status" value="1"/>
</dbReference>
<feature type="repeat" description="TPR" evidence="1">
    <location>
        <begin position="71"/>
        <end position="104"/>
    </location>
</feature>
<dbReference type="CDD" id="cd02440">
    <property type="entry name" value="AdoMet_MTases"/>
    <property type="match status" value="1"/>
</dbReference>
<protein>
    <submittedName>
        <fullName evidence="3">Protein with TPR motifs (Protein-protein interaction motif)</fullName>
    </submittedName>
</protein>
<feature type="repeat" description="TPR" evidence="1">
    <location>
        <begin position="309"/>
        <end position="342"/>
    </location>
</feature>
<dbReference type="InterPro" id="IPR011990">
    <property type="entry name" value="TPR-like_helical_dom_sf"/>
</dbReference>
<dbReference type="InterPro" id="IPR013216">
    <property type="entry name" value="Methyltransf_11"/>
</dbReference>
<proteinExistence type="predicted"/>
<dbReference type="InterPro" id="IPR019734">
    <property type="entry name" value="TPR_rpt"/>
</dbReference>
<feature type="repeat" description="TPR" evidence="1">
    <location>
        <begin position="139"/>
        <end position="172"/>
    </location>
</feature>
<dbReference type="SUPFAM" id="SSF53335">
    <property type="entry name" value="S-adenosyl-L-methionine-dependent methyltransferases"/>
    <property type="match status" value="1"/>
</dbReference>
<sequence length="566" mass="64561">MNDDELFEKAYSLHYGGQLPQAITLYEQLLNTNPRNERALQYLGLAYAQLGDMANAVLFMKQSLQLKPDNPVLLNNLGNAYKNIHDFDQAISHYKEALHYNKEYAQAHCNLAGVYAIQGNYFQALEHYRQAVHAEPDFILAHFNLGLLLLKNNQLTPAKIQFKNVLALDPSHVEAQFYLGVLELEANRLKEAEHAFQTVLQENENHVQALTNLGVVALKQNNGQLAVDYFTRALTIDNDHIEARNNLAATFIHHDRFENALMHYDVLLQQFPDNSEYLYNSGVAQMALGHLNEAIAHFDKILETDPRHFAALNNLAAIYLRLEDKERAKKLLQQALLAKPDDKSSRHMLNALMNNQQAETSPEYAANLFNNYALYYDQHLKDYLGYSLPERIRKFLKETNTQIVERVLDLGCGTGLSGASIRSVCQELIGVDIAAKMLAQARDKGIYDQLIEDEIIHFLKKDTASYDLIIAADVLPYFGDLSELFGLISQHLLAGAYFIFNTEISFESPWQLQVSARFSHHLDYLKQLASRSHFRWIKQEEIASRKQDGKPLLTRLVILQKEESTN</sequence>
<feature type="repeat" description="TPR" evidence="1">
    <location>
        <begin position="275"/>
        <end position="308"/>
    </location>
</feature>
<dbReference type="EMBL" id="LNYS01000010">
    <property type="protein sequence ID" value="KTD49722.1"/>
    <property type="molecule type" value="Genomic_DNA"/>
</dbReference>
<dbReference type="Pfam" id="PF00515">
    <property type="entry name" value="TPR_1"/>
    <property type="match status" value="1"/>
</dbReference>
<feature type="repeat" description="TPR" evidence="1">
    <location>
        <begin position="105"/>
        <end position="138"/>
    </location>
</feature>
<dbReference type="PANTHER" id="PTHR12558">
    <property type="entry name" value="CELL DIVISION CYCLE 16,23,27"/>
    <property type="match status" value="1"/>
</dbReference>
<dbReference type="Pfam" id="PF13414">
    <property type="entry name" value="TPR_11"/>
    <property type="match status" value="1"/>
</dbReference>
<dbReference type="Gene3D" id="3.40.50.150">
    <property type="entry name" value="Vaccinia Virus protein VP39"/>
    <property type="match status" value="1"/>
</dbReference>
<dbReference type="Gene3D" id="1.25.40.10">
    <property type="entry name" value="Tetratricopeptide repeat domain"/>
    <property type="match status" value="4"/>
</dbReference>
<dbReference type="InterPro" id="IPR029063">
    <property type="entry name" value="SAM-dependent_MTases_sf"/>
</dbReference>
<gene>
    <name evidence="3" type="ORF">Lqui_1933</name>
</gene>
<dbReference type="InterPro" id="IPR006597">
    <property type="entry name" value="Sel1-like"/>
</dbReference>
<feature type="domain" description="Methyltransferase type 11" evidence="2">
    <location>
        <begin position="408"/>
        <end position="500"/>
    </location>
</feature>
<name>A0A0W0XYT3_9GAMM</name>
<dbReference type="Pfam" id="PF13432">
    <property type="entry name" value="TPR_16"/>
    <property type="match status" value="2"/>
</dbReference>
<comment type="caution">
    <text evidence="3">The sequence shown here is derived from an EMBL/GenBank/DDBJ whole genome shotgun (WGS) entry which is preliminary data.</text>
</comment>
<dbReference type="SMART" id="SM00671">
    <property type="entry name" value="SEL1"/>
    <property type="match status" value="4"/>
</dbReference>
<dbReference type="SUPFAM" id="SSF48452">
    <property type="entry name" value="TPR-like"/>
    <property type="match status" value="2"/>
</dbReference>
<dbReference type="Proteomes" id="UP000054618">
    <property type="component" value="Unassembled WGS sequence"/>
</dbReference>
<dbReference type="Pfam" id="PF08241">
    <property type="entry name" value="Methyltransf_11"/>
    <property type="match status" value="1"/>
</dbReference>
<dbReference type="SMART" id="SM00028">
    <property type="entry name" value="TPR"/>
    <property type="match status" value="10"/>
</dbReference>
<feature type="repeat" description="TPR" evidence="1">
    <location>
        <begin position="37"/>
        <end position="70"/>
    </location>
</feature>
<organism evidence="3 4">
    <name type="scientific">Legionella quinlivanii</name>
    <dbReference type="NCBI Taxonomy" id="45073"/>
    <lineage>
        <taxon>Bacteria</taxon>
        <taxon>Pseudomonadati</taxon>
        <taxon>Pseudomonadota</taxon>
        <taxon>Gammaproteobacteria</taxon>
        <taxon>Legionellales</taxon>
        <taxon>Legionellaceae</taxon>
        <taxon>Legionella</taxon>
    </lineage>
</organism>
<evidence type="ECO:0000256" key="1">
    <source>
        <dbReference type="PROSITE-ProRule" id="PRU00339"/>
    </source>
</evidence>
<dbReference type="PATRIC" id="fig|45073.5.peg.2039"/>
<dbReference type="AlphaFoldDB" id="A0A0W0XYT3"/>
<dbReference type="STRING" id="45073.Lqui_1933"/>
<keyword evidence="4" id="KW-1185">Reference proteome</keyword>